<dbReference type="eggNOG" id="COG0436">
    <property type="taxonomic scope" value="Bacteria"/>
</dbReference>
<evidence type="ECO:0000259" key="4">
    <source>
        <dbReference type="Pfam" id="PF00155"/>
    </source>
</evidence>
<dbReference type="PANTHER" id="PTHR42832">
    <property type="entry name" value="AMINO ACID AMINOTRANSFERASE"/>
    <property type="match status" value="1"/>
</dbReference>
<dbReference type="InterPro" id="IPR019880">
    <property type="entry name" value="OxyQ"/>
</dbReference>
<feature type="domain" description="Aminotransferase class I/classII large" evidence="4">
    <location>
        <begin position="34"/>
        <end position="362"/>
    </location>
</feature>
<evidence type="ECO:0000256" key="1">
    <source>
        <dbReference type="ARBA" id="ARBA00001933"/>
    </source>
</evidence>
<comment type="cofactor">
    <cofactor evidence="1">
        <name>pyridoxal 5'-phosphate</name>
        <dbReference type="ChEBI" id="CHEBI:597326"/>
    </cofactor>
</comment>
<dbReference type="InterPro" id="IPR004839">
    <property type="entry name" value="Aminotransferase_I/II_large"/>
</dbReference>
<evidence type="ECO:0000256" key="2">
    <source>
        <dbReference type="ARBA" id="ARBA00022576"/>
    </source>
</evidence>
<dbReference type="GO" id="GO:0030170">
    <property type="term" value="F:pyridoxal phosphate binding"/>
    <property type="evidence" value="ECO:0007669"/>
    <property type="project" value="InterPro"/>
</dbReference>
<keyword evidence="3" id="KW-0808">Transferase</keyword>
<gene>
    <name evidence="5" type="ORF">SAMN04488539_1254</name>
</gene>
<dbReference type="CDD" id="cd00609">
    <property type="entry name" value="AAT_like"/>
    <property type="match status" value="1"/>
</dbReference>
<dbReference type="SUPFAM" id="SSF53383">
    <property type="entry name" value="PLP-dependent transferases"/>
    <property type="match status" value="1"/>
</dbReference>
<dbReference type="InterPro" id="IPR015422">
    <property type="entry name" value="PyrdxlP-dep_Trfase_small"/>
</dbReference>
<accession>A0A1H1QGJ8</accession>
<dbReference type="InterPro" id="IPR015421">
    <property type="entry name" value="PyrdxlP-dep_Trfase_major"/>
</dbReference>
<dbReference type="Proteomes" id="UP000182237">
    <property type="component" value="Chromosome I"/>
</dbReference>
<proteinExistence type="predicted"/>
<dbReference type="NCBIfam" id="TIGR03539">
    <property type="entry name" value="DapC_actino"/>
    <property type="match status" value="1"/>
</dbReference>
<dbReference type="AlphaFoldDB" id="A0A1H1QGJ8"/>
<protein>
    <submittedName>
        <fullName evidence="5">Succinyldiaminopimelate transaminase</fullName>
    </submittedName>
</protein>
<keyword evidence="6" id="KW-1185">Reference proteome</keyword>
<dbReference type="InterPro" id="IPR015424">
    <property type="entry name" value="PyrdxlP-dep_Trfase"/>
</dbReference>
<dbReference type="InterPro" id="IPR050881">
    <property type="entry name" value="LL-DAP_aminotransferase"/>
</dbReference>
<organism evidence="5 6">
    <name type="scientific">Corynebacterium timonense</name>
    <dbReference type="NCBI Taxonomy" id="441500"/>
    <lineage>
        <taxon>Bacteria</taxon>
        <taxon>Bacillati</taxon>
        <taxon>Actinomycetota</taxon>
        <taxon>Actinomycetes</taxon>
        <taxon>Mycobacteriales</taxon>
        <taxon>Corynebacteriaceae</taxon>
        <taxon>Corynebacterium</taxon>
    </lineage>
</organism>
<name>A0A1H1QGJ8_9CORY</name>
<dbReference type="GO" id="GO:0008483">
    <property type="term" value="F:transaminase activity"/>
    <property type="evidence" value="ECO:0007669"/>
    <property type="project" value="UniProtKB-KW"/>
</dbReference>
<dbReference type="PANTHER" id="PTHR42832:SF3">
    <property type="entry name" value="L-GLUTAMINE--4-(METHYLSULFANYL)-2-OXOBUTANOATE AMINOTRANSFERASE"/>
    <property type="match status" value="1"/>
</dbReference>
<sequence length="364" mass="38749">MIDRTPLGHRLPDFPWDTIADVKEAASRHPGGLIDLSVGTPVDAVDPAIQLALSENAAAPGYPQTAGTPELRRAIVDALARRYNAGGLSPESVLPVVGTKEAIAWLPTTLGLRGATVVIPEVAYPTYEVGALIAGCEVVRSDEPVAGASLVFVNSPSNPTGRVRSVEEMRRWVAFARETGAIIASDECYMGLPWSTEPVSLLDPRVTDGDNSNVLAIHSLSKTSNMASYRAGFIAGDEKLVQELLLVRKHAGLIVPGPVQHAMVAALNQDSHEQLQRATYATRRAVLLKALLSAGFAVDDSEAGLYLWARREGADARESLAWLAERGILAAPGDFYGPAGRNHVRVALTATDTKIQEAATRLLG</sequence>
<evidence type="ECO:0000256" key="3">
    <source>
        <dbReference type="ARBA" id="ARBA00022679"/>
    </source>
</evidence>
<evidence type="ECO:0000313" key="5">
    <source>
        <dbReference type="EMBL" id="SDS22443.1"/>
    </source>
</evidence>
<keyword evidence="2" id="KW-0032">Aminotransferase</keyword>
<dbReference type="STRING" id="1203190.GCA_000312345_01243"/>
<dbReference type="Pfam" id="PF00155">
    <property type="entry name" value="Aminotran_1_2"/>
    <property type="match status" value="1"/>
</dbReference>
<reference evidence="5 6" key="1">
    <citation type="submission" date="2016-10" db="EMBL/GenBank/DDBJ databases">
        <authorList>
            <person name="de Groot N.N."/>
        </authorList>
    </citation>
    <scope>NUCLEOTIDE SEQUENCE [LARGE SCALE GENOMIC DNA]</scope>
    <source>
        <strain evidence="5 6">DSM 45434</strain>
    </source>
</reference>
<dbReference type="Gene3D" id="3.90.1150.10">
    <property type="entry name" value="Aspartate Aminotransferase, domain 1"/>
    <property type="match status" value="1"/>
</dbReference>
<dbReference type="EMBL" id="LT629765">
    <property type="protein sequence ID" value="SDS22443.1"/>
    <property type="molecule type" value="Genomic_DNA"/>
</dbReference>
<dbReference type="Gene3D" id="3.40.640.10">
    <property type="entry name" value="Type I PLP-dependent aspartate aminotransferase-like (Major domain)"/>
    <property type="match status" value="1"/>
</dbReference>
<evidence type="ECO:0000313" key="6">
    <source>
        <dbReference type="Proteomes" id="UP000182237"/>
    </source>
</evidence>